<dbReference type="GO" id="GO:0046983">
    <property type="term" value="F:protein dimerization activity"/>
    <property type="evidence" value="ECO:0007669"/>
    <property type="project" value="InterPro"/>
</dbReference>
<reference evidence="2" key="1">
    <citation type="submission" date="2020-06" db="EMBL/GenBank/DDBJ databases">
        <authorList>
            <person name="Li T."/>
            <person name="Hu X."/>
            <person name="Zhang T."/>
            <person name="Song X."/>
            <person name="Zhang H."/>
            <person name="Dai N."/>
            <person name="Sheng W."/>
            <person name="Hou X."/>
            <person name="Wei L."/>
        </authorList>
    </citation>
    <scope>NUCLEOTIDE SEQUENCE</scope>
    <source>
        <strain evidence="2">KEN1</strain>
        <tissue evidence="2">Leaf</tissue>
    </source>
</reference>
<protein>
    <recommendedName>
        <fullName evidence="1">HAT C-terminal dimerisation domain-containing protein</fullName>
    </recommendedName>
</protein>
<evidence type="ECO:0000259" key="1">
    <source>
        <dbReference type="Pfam" id="PF05699"/>
    </source>
</evidence>
<reference evidence="2" key="2">
    <citation type="journal article" date="2024" name="Plant">
        <title>Genomic evolution and insights into agronomic trait innovations of Sesamum species.</title>
        <authorList>
            <person name="Miao H."/>
            <person name="Wang L."/>
            <person name="Qu L."/>
            <person name="Liu H."/>
            <person name="Sun Y."/>
            <person name="Le M."/>
            <person name="Wang Q."/>
            <person name="Wei S."/>
            <person name="Zheng Y."/>
            <person name="Lin W."/>
            <person name="Duan Y."/>
            <person name="Cao H."/>
            <person name="Xiong S."/>
            <person name="Wang X."/>
            <person name="Wei L."/>
            <person name="Li C."/>
            <person name="Ma Q."/>
            <person name="Ju M."/>
            <person name="Zhao R."/>
            <person name="Li G."/>
            <person name="Mu C."/>
            <person name="Tian Q."/>
            <person name="Mei H."/>
            <person name="Zhang T."/>
            <person name="Gao T."/>
            <person name="Zhang H."/>
        </authorList>
    </citation>
    <scope>NUCLEOTIDE SEQUENCE</scope>
    <source>
        <strain evidence="2">KEN1</strain>
    </source>
</reference>
<dbReference type="InterPro" id="IPR012337">
    <property type="entry name" value="RNaseH-like_sf"/>
</dbReference>
<proteinExistence type="predicted"/>
<dbReference type="PANTHER" id="PTHR45749">
    <property type="match status" value="1"/>
</dbReference>
<sequence>MSNNNIKVEEYFLEFLKVDDTFGLGFFRELLGALESLDLNVDDVRGQGYDNGSNMKGKKQGVQMRLLEMNPRALYMSCACHSLNHTLSDMAHSCVKAVSFFGVVQRIYTLFFSSTKRWKVLLDHVYDLTVKSLCNTHWESRIKSVKAIRFQTSEIRSALLELHRTCEDAMSKSEAKSLVDSLESFEFLLGIVIWYDILFCINMVSKKLQSESMSIDSTIEQIEGALAFFEGYRTTGFATSMNIAKELVFVMDVKPTFPVKRLVLRKKQYDENTDDEDVRSPEEAFEYDYLNVITDMAIASLRNRFDELKRFESIFGFLLDSKRLKLLDESELWQCCNTFHSTFSHGDKSDVDLMIFIQNSRFSKGLCQINSSSAQRSFSKLKLLKTYLRSSMSQERLNGLAILCIEKDMLGKIDVDSMIDNFASRNA</sequence>
<evidence type="ECO:0000313" key="2">
    <source>
        <dbReference type="EMBL" id="KAL0427226.1"/>
    </source>
</evidence>
<dbReference type="EMBL" id="JACGWN010000010">
    <property type="protein sequence ID" value="KAL0427226.1"/>
    <property type="molecule type" value="Genomic_DNA"/>
</dbReference>
<accession>A0AAW2VHR1</accession>
<organism evidence="2">
    <name type="scientific">Sesamum latifolium</name>
    <dbReference type="NCBI Taxonomy" id="2727402"/>
    <lineage>
        <taxon>Eukaryota</taxon>
        <taxon>Viridiplantae</taxon>
        <taxon>Streptophyta</taxon>
        <taxon>Embryophyta</taxon>
        <taxon>Tracheophyta</taxon>
        <taxon>Spermatophyta</taxon>
        <taxon>Magnoliopsida</taxon>
        <taxon>eudicotyledons</taxon>
        <taxon>Gunneridae</taxon>
        <taxon>Pentapetalae</taxon>
        <taxon>asterids</taxon>
        <taxon>lamiids</taxon>
        <taxon>Lamiales</taxon>
        <taxon>Pedaliaceae</taxon>
        <taxon>Sesamum</taxon>
    </lineage>
</organism>
<dbReference type="SUPFAM" id="SSF53098">
    <property type="entry name" value="Ribonuclease H-like"/>
    <property type="match status" value="1"/>
</dbReference>
<gene>
    <name evidence="2" type="ORF">Slati_2897400</name>
</gene>
<comment type="caution">
    <text evidence="2">The sequence shown here is derived from an EMBL/GenBank/DDBJ whole genome shotgun (WGS) entry which is preliminary data.</text>
</comment>
<dbReference type="Pfam" id="PF05699">
    <property type="entry name" value="Dimer_Tnp_hAT"/>
    <property type="match status" value="1"/>
</dbReference>
<dbReference type="AlphaFoldDB" id="A0AAW2VHR1"/>
<dbReference type="InterPro" id="IPR008906">
    <property type="entry name" value="HATC_C_dom"/>
</dbReference>
<feature type="domain" description="HAT C-terminal dimerisation" evidence="1">
    <location>
        <begin position="367"/>
        <end position="409"/>
    </location>
</feature>
<dbReference type="PANTHER" id="PTHR45749:SF35">
    <property type="entry name" value="AC-LIKE TRANSPOSASE-RELATED"/>
    <property type="match status" value="1"/>
</dbReference>
<name>A0AAW2VHR1_9LAMI</name>